<dbReference type="InterPro" id="IPR000531">
    <property type="entry name" value="Beta-barrel_TonB"/>
</dbReference>
<reference evidence="6 7" key="1">
    <citation type="submission" date="2013-12" db="EMBL/GenBank/DDBJ databases">
        <authorList>
            <consortium name="DOE Joint Genome Institute"/>
            <person name="Eisen J."/>
            <person name="Huntemann M."/>
            <person name="Han J."/>
            <person name="Chen A."/>
            <person name="Kyrpides N."/>
            <person name="Mavromatis K."/>
            <person name="Markowitz V."/>
            <person name="Palaniappan K."/>
            <person name="Ivanova N."/>
            <person name="Schaumberg A."/>
            <person name="Pati A."/>
            <person name="Liolios K."/>
            <person name="Nordberg H.P."/>
            <person name="Cantor M.N."/>
            <person name="Hua S.X."/>
            <person name="Woyke T."/>
        </authorList>
    </citation>
    <scope>NUCLEOTIDE SEQUENCE [LARGE SCALE GENOMIC DNA]</scope>
    <source>
        <strain evidence="7">DSM 19437</strain>
    </source>
</reference>
<feature type="domain" description="TonB-dependent receptor plug" evidence="5">
    <location>
        <begin position="133"/>
        <end position="242"/>
    </location>
</feature>
<dbReference type="PROSITE" id="PS52016">
    <property type="entry name" value="TONB_DEPENDENT_REC_3"/>
    <property type="match status" value="1"/>
</dbReference>
<evidence type="ECO:0000256" key="2">
    <source>
        <dbReference type="RuleBase" id="RU003357"/>
    </source>
</evidence>
<dbReference type="InterPro" id="IPR012910">
    <property type="entry name" value="Plug_dom"/>
</dbReference>
<organism evidence="6 7">
    <name type="scientific">Niabella soli DSM 19437</name>
    <dbReference type="NCBI Taxonomy" id="929713"/>
    <lineage>
        <taxon>Bacteria</taxon>
        <taxon>Pseudomonadati</taxon>
        <taxon>Bacteroidota</taxon>
        <taxon>Chitinophagia</taxon>
        <taxon>Chitinophagales</taxon>
        <taxon>Chitinophagaceae</taxon>
        <taxon>Niabella</taxon>
    </lineage>
</organism>
<keyword evidence="1" id="KW-0812">Transmembrane</keyword>
<evidence type="ECO:0000256" key="3">
    <source>
        <dbReference type="SAM" id="SignalP"/>
    </source>
</evidence>
<dbReference type="Pfam" id="PF07715">
    <property type="entry name" value="Plug"/>
    <property type="match status" value="1"/>
</dbReference>
<accession>W0F124</accession>
<dbReference type="Proteomes" id="UP000003586">
    <property type="component" value="Chromosome"/>
</dbReference>
<dbReference type="Gene3D" id="2.170.130.10">
    <property type="entry name" value="TonB-dependent receptor, plug domain"/>
    <property type="match status" value="1"/>
</dbReference>
<dbReference type="eggNOG" id="COG1629">
    <property type="taxonomic scope" value="Bacteria"/>
</dbReference>
<dbReference type="InterPro" id="IPR037066">
    <property type="entry name" value="Plug_dom_sf"/>
</dbReference>
<dbReference type="InterPro" id="IPR023997">
    <property type="entry name" value="TonB-dep_OMP_SusC/RagA_CS"/>
</dbReference>
<feature type="domain" description="TonB-dependent receptor-like beta-barrel" evidence="4">
    <location>
        <begin position="457"/>
        <end position="784"/>
    </location>
</feature>
<dbReference type="EMBL" id="CP007035">
    <property type="protein sequence ID" value="AHF15538.1"/>
    <property type="molecule type" value="Genomic_DNA"/>
</dbReference>
<dbReference type="SUPFAM" id="SSF49464">
    <property type="entry name" value="Carboxypeptidase regulatory domain-like"/>
    <property type="match status" value="1"/>
</dbReference>
<keyword evidence="1" id="KW-0813">Transport</keyword>
<keyword evidence="1" id="KW-0998">Cell outer membrane</keyword>
<dbReference type="NCBIfam" id="TIGR04056">
    <property type="entry name" value="OMP_RagA_SusC"/>
    <property type="match status" value="1"/>
</dbReference>
<evidence type="ECO:0000313" key="7">
    <source>
        <dbReference type="Proteomes" id="UP000003586"/>
    </source>
</evidence>
<dbReference type="NCBIfam" id="TIGR04057">
    <property type="entry name" value="SusC_RagA_signa"/>
    <property type="match status" value="1"/>
</dbReference>
<evidence type="ECO:0000313" key="6">
    <source>
        <dbReference type="EMBL" id="AHF15538.1"/>
    </source>
</evidence>
<keyword evidence="7" id="KW-1185">Reference proteome</keyword>
<evidence type="ECO:0000259" key="5">
    <source>
        <dbReference type="Pfam" id="PF07715"/>
    </source>
</evidence>
<keyword evidence="1" id="KW-1134">Transmembrane beta strand</keyword>
<keyword evidence="2" id="KW-0798">TonB box</keyword>
<evidence type="ECO:0000259" key="4">
    <source>
        <dbReference type="Pfam" id="PF00593"/>
    </source>
</evidence>
<name>W0F124_9BACT</name>
<comment type="subcellular location">
    <subcellularLocation>
        <location evidence="1">Cell outer membrane</location>
        <topology evidence="1">Multi-pass membrane protein</topology>
    </subcellularLocation>
</comment>
<dbReference type="SUPFAM" id="SSF56935">
    <property type="entry name" value="Porins"/>
    <property type="match status" value="1"/>
</dbReference>
<keyword evidence="6" id="KW-0675">Receptor</keyword>
<dbReference type="OrthoDB" id="9768177at2"/>
<evidence type="ECO:0000256" key="1">
    <source>
        <dbReference type="PROSITE-ProRule" id="PRU01360"/>
    </source>
</evidence>
<dbReference type="AlphaFoldDB" id="W0F124"/>
<gene>
    <name evidence="6" type="ORF">NIASO_10950</name>
</gene>
<dbReference type="Gene3D" id="2.60.40.1120">
    <property type="entry name" value="Carboxypeptidase-like, regulatory domain"/>
    <property type="match status" value="1"/>
</dbReference>
<comment type="similarity">
    <text evidence="1 2">Belongs to the TonB-dependent receptor family.</text>
</comment>
<proteinExistence type="inferred from homology"/>
<dbReference type="RefSeq" id="WP_008585523.1">
    <property type="nucleotide sequence ID" value="NZ_CP007035.1"/>
</dbReference>
<feature type="chain" id="PRO_5004787902" evidence="3">
    <location>
        <begin position="22"/>
        <end position="1040"/>
    </location>
</feature>
<dbReference type="STRING" id="929713.NIASO_10950"/>
<keyword evidence="1 2" id="KW-0472">Membrane</keyword>
<dbReference type="InterPro" id="IPR008969">
    <property type="entry name" value="CarboxyPept-like_regulatory"/>
</dbReference>
<dbReference type="KEGG" id="nso:NIASO_10950"/>
<keyword evidence="3" id="KW-0732">Signal</keyword>
<dbReference type="HOGENOM" id="CLU_004317_0_2_10"/>
<sequence>MNKRLWTIALVILLCPALVWAKDLQAGMAVINLNGNAIPAAIHVEGTVTDESGKPLTGINIIEKGTTRGTTTDANGRFSIEVANSKAVLVFSGVGFLQQEVSVTGPEPLSIVLQTNIKTGDEVIVVGYGTQRKRDITGAIASVSEQAIKNVPASNLSNALQGQAAGVDIQRSGANSKPGATPSILIRGSRSLGASNSPLIVVDGVPFNGSIADLNQDDVVSVEILKDASATSIYGSRGANGVLLITTKRGKAGSTPVVTYSGYIGTSKITDEFPVMNGQEFATLKKWANINANPGKYTGLDDPLFLTNGVFDPAEVEGVKTGRSTNWQQYIYKTGIITDHQVGVSAGTDKTQYAVSGGYFNQTGIYPGQSFERYSVKISVDQKLGKRIKIGLSSLNNFSTRKGESANPMAQALRASPLVSPFDSTGAVLNNFVPGSASQVWNPLADFEKNAVVETRKRLGTFTTFYGEINLLDGLKYRLNAGAEIRSDVYGNFYASKTTYNLGKPSTSSNRTALSTDYTIENLLVYEKTFAAKHHINFTGLYSLQQSQSQSNQFDNTDISADYLAFYNPVYGSNLTGKGAYSKWDILSYMGRLNYGFDNRYLLTLTMRSDGSSRLAPGNKYHVFPSASAAWNLGNEKFLKGSEIFSSLKLRAGYGMVGNTAIDPYQTLGSLSPLVYNYGSTTTTGVYPSNAPNPKLTWENTATANIGIDFSVLKDRVSGSIELYHQYTNSLLLPQTLPPTSGIPNKIVTNIGKTENKGMEITLHTENIQAKREQGFSWSSDFNFSINRGVIKQLANGVLSDVGNGWFVGSPIDVFYDYKRLGIWQNTSADSALAKSLGLTLTGTSSVIGTIKVADVSGPQGVPDGKIDATYDRIIVGTSQPKWQGGTTQRIAFKGFDFTVVAFARMGFMMNSSLYGGNFVNTYQGTYNNMQVDYWTPDNHQNQFPKPNAATTNPAYRSLLGYFDGSFIKIRTLSLGYTLPARWVSQLGLKAFRAYVTASDPFILYAPYRKAGGLDPEGAGTVGIDTPPVRSMILGVNVTF</sequence>
<dbReference type="Pfam" id="PF13715">
    <property type="entry name" value="CarbopepD_reg_2"/>
    <property type="match status" value="1"/>
</dbReference>
<dbReference type="GO" id="GO:0009279">
    <property type="term" value="C:cell outer membrane"/>
    <property type="evidence" value="ECO:0007669"/>
    <property type="project" value="UniProtKB-SubCell"/>
</dbReference>
<dbReference type="Pfam" id="PF00593">
    <property type="entry name" value="TonB_dep_Rec_b-barrel"/>
    <property type="match status" value="1"/>
</dbReference>
<dbReference type="InterPro" id="IPR039426">
    <property type="entry name" value="TonB-dep_rcpt-like"/>
</dbReference>
<feature type="signal peptide" evidence="3">
    <location>
        <begin position="1"/>
        <end position="21"/>
    </location>
</feature>
<dbReference type="InterPro" id="IPR023996">
    <property type="entry name" value="TonB-dep_OMP_SusC/RagA"/>
</dbReference>
<protein>
    <submittedName>
        <fullName evidence="6">TonB-denpendent receptor</fullName>
    </submittedName>
</protein>